<dbReference type="EMBL" id="SGXG01000001">
    <property type="protein sequence ID" value="RZS97470.1"/>
    <property type="molecule type" value="Genomic_DNA"/>
</dbReference>
<dbReference type="Gene3D" id="2.60.40.10">
    <property type="entry name" value="Immunoglobulins"/>
    <property type="match status" value="2"/>
</dbReference>
<sequence length="363" mass="41333">MKQYRNFSLFTIILISWSLVVEAQTLERKLLTWDQKTVQIGAVLEENGPVEAVFRATNLNDDRIFITDVITDCGCTTVDYTKDTLGNTQKANIQVRFDPDHRGGEFSKVIIVRTNQDIYGDTLFLEGVNMPVPENVEMAYPYRIGKVGFRLPGINMGNVFTNEPKIRYVEVHNFGSGVLSLSSLQPQVPEYLNFQLEPEQIPSGKRGVMVVKYDGQKKHDLGFFDESVKVNLKEGEILDLRILSVVYEYFSPVPKSMENTVPRIFISENEVDFREVPSGRKVHRSLTVSNRGQEDLVIRKIMGNCDCLKLNLSNQLIRPGERVNLDFEFDTKGRKGIDHKHITIFSNDPINPVRTITIKSSIK</sequence>
<dbReference type="Proteomes" id="UP000292209">
    <property type="component" value="Unassembled WGS sequence"/>
</dbReference>
<dbReference type="Pfam" id="PF07610">
    <property type="entry name" value="DUF1573"/>
    <property type="match status" value="2"/>
</dbReference>
<accession>A0A4Q7PCZ1</accession>
<dbReference type="InterPro" id="IPR011467">
    <property type="entry name" value="DUF1573"/>
</dbReference>
<gene>
    <name evidence="1" type="ORF">BC751_3077</name>
</gene>
<dbReference type="PANTHER" id="PTHR37833:SF1">
    <property type="entry name" value="SIGNAL PEPTIDE PROTEIN"/>
    <property type="match status" value="1"/>
</dbReference>
<reference evidence="1 2" key="1">
    <citation type="submission" date="2019-02" db="EMBL/GenBank/DDBJ databases">
        <title>Genomic Encyclopedia of Archaeal and Bacterial Type Strains, Phase II (KMG-II): from individual species to whole genera.</title>
        <authorList>
            <person name="Goeker M."/>
        </authorList>
    </citation>
    <scope>NUCLEOTIDE SEQUENCE [LARGE SCALE GENOMIC DNA]</scope>
    <source>
        <strain evidence="1 2">DSM 21411</strain>
    </source>
</reference>
<keyword evidence="2" id="KW-1185">Reference proteome</keyword>
<dbReference type="InterPro" id="IPR013783">
    <property type="entry name" value="Ig-like_fold"/>
</dbReference>
<evidence type="ECO:0000313" key="2">
    <source>
        <dbReference type="Proteomes" id="UP000292209"/>
    </source>
</evidence>
<protein>
    <submittedName>
        <fullName evidence="1">Uncharacterized protein DUF1573</fullName>
    </submittedName>
</protein>
<dbReference type="PANTHER" id="PTHR37833">
    <property type="entry name" value="LIPOPROTEIN-RELATED"/>
    <property type="match status" value="1"/>
</dbReference>
<proteinExistence type="predicted"/>
<organism evidence="1 2">
    <name type="scientific">Cecembia calidifontis</name>
    <dbReference type="NCBI Taxonomy" id="1187080"/>
    <lineage>
        <taxon>Bacteria</taxon>
        <taxon>Pseudomonadati</taxon>
        <taxon>Bacteroidota</taxon>
        <taxon>Cytophagia</taxon>
        <taxon>Cytophagales</taxon>
        <taxon>Cyclobacteriaceae</taxon>
        <taxon>Cecembia</taxon>
    </lineage>
</organism>
<dbReference type="OrthoDB" id="1466304at2"/>
<comment type="caution">
    <text evidence="1">The sequence shown here is derived from an EMBL/GenBank/DDBJ whole genome shotgun (WGS) entry which is preliminary data.</text>
</comment>
<evidence type="ECO:0000313" key="1">
    <source>
        <dbReference type="EMBL" id="RZS97470.1"/>
    </source>
</evidence>
<name>A0A4Q7PCZ1_9BACT</name>
<dbReference type="RefSeq" id="WP_130276348.1">
    <property type="nucleotide sequence ID" value="NZ_SGXG01000001.1"/>
</dbReference>
<dbReference type="AlphaFoldDB" id="A0A4Q7PCZ1"/>